<feature type="compositionally biased region" description="Low complexity" evidence="2">
    <location>
        <begin position="742"/>
        <end position="759"/>
    </location>
</feature>
<dbReference type="Gene3D" id="4.10.1100.10">
    <property type="entry name" value="Transcription factor, SBP-box domain"/>
    <property type="match status" value="1"/>
</dbReference>
<feature type="transmembrane region" description="Helical" evidence="3">
    <location>
        <begin position="94"/>
        <end position="114"/>
    </location>
</feature>
<keyword evidence="3" id="KW-1133">Transmembrane helix</keyword>
<feature type="compositionally biased region" description="Basic and acidic residues" evidence="2">
    <location>
        <begin position="1105"/>
        <end position="1120"/>
    </location>
</feature>
<keyword evidence="3" id="KW-0812">Transmembrane</keyword>
<dbReference type="AlphaFoldDB" id="A0A2P6VHY7"/>
<dbReference type="Pfam" id="PF03110">
    <property type="entry name" value="SBP"/>
    <property type="match status" value="1"/>
</dbReference>
<keyword evidence="1" id="KW-0813">Transport</keyword>
<dbReference type="InterPro" id="IPR014710">
    <property type="entry name" value="RmlC-like_jellyroll"/>
</dbReference>
<feature type="transmembrane region" description="Helical" evidence="3">
    <location>
        <begin position="53"/>
        <end position="74"/>
    </location>
</feature>
<feature type="transmembrane region" description="Helical" evidence="3">
    <location>
        <begin position="1155"/>
        <end position="1178"/>
    </location>
</feature>
<dbReference type="PROSITE" id="PS51141">
    <property type="entry name" value="ZF_SBP"/>
    <property type="match status" value="1"/>
</dbReference>
<feature type="region of interest" description="Disordered" evidence="2">
    <location>
        <begin position="508"/>
        <end position="593"/>
    </location>
</feature>
<feature type="region of interest" description="Disordered" evidence="2">
    <location>
        <begin position="322"/>
        <end position="452"/>
    </location>
</feature>
<dbReference type="SMART" id="SM00100">
    <property type="entry name" value="cNMP"/>
    <property type="match status" value="1"/>
</dbReference>
<feature type="region of interest" description="Disordered" evidence="2">
    <location>
        <begin position="1000"/>
        <end position="1038"/>
    </location>
</feature>
<feature type="compositionally biased region" description="Low complexity" evidence="2">
    <location>
        <begin position="338"/>
        <end position="378"/>
    </location>
</feature>
<comment type="caution">
    <text evidence="6">The sequence shown here is derived from an EMBL/GenBank/DDBJ whole genome shotgun (WGS) entry which is preliminary data.</text>
</comment>
<feature type="compositionally biased region" description="Gly residues" evidence="2">
    <location>
        <begin position="544"/>
        <end position="567"/>
    </location>
</feature>
<dbReference type="OrthoDB" id="426293at2759"/>
<name>A0A2P6VHY7_9CHLO</name>
<dbReference type="PANTHER" id="PTHR45638">
    <property type="entry name" value="CYCLIC NUCLEOTIDE-GATED CATION CHANNEL SUBUNIT A"/>
    <property type="match status" value="1"/>
</dbReference>
<evidence type="ECO:0000259" key="4">
    <source>
        <dbReference type="PROSITE" id="PS50042"/>
    </source>
</evidence>
<keyword evidence="7" id="KW-1185">Reference proteome</keyword>
<feature type="region of interest" description="Disordered" evidence="2">
    <location>
        <begin position="694"/>
        <end position="721"/>
    </location>
</feature>
<dbReference type="SUPFAM" id="SSF51206">
    <property type="entry name" value="cAMP-binding domain-like"/>
    <property type="match status" value="1"/>
</dbReference>
<dbReference type="InterPro" id="IPR000595">
    <property type="entry name" value="cNMP-bd_dom"/>
</dbReference>
<protein>
    <submittedName>
        <fullName evidence="6">Squamosa promoter-binding 11</fullName>
    </submittedName>
</protein>
<dbReference type="Gene3D" id="2.60.120.10">
    <property type="entry name" value="Jelly Rolls"/>
    <property type="match status" value="1"/>
</dbReference>
<evidence type="ECO:0000313" key="6">
    <source>
        <dbReference type="EMBL" id="PSC73713.1"/>
    </source>
</evidence>
<feature type="compositionally biased region" description="Low complexity" evidence="2">
    <location>
        <begin position="694"/>
        <end position="708"/>
    </location>
</feature>
<evidence type="ECO:0000256" key="1">
    <source>
        <dbReference type="ARBA" id="ARBA00023286"/>
    </source>
</evidence>
<dbReference type="PROSITE" id="PS50042">
    <property type="entry name" value="CNMP_BINDING_3"/>
    <property type="match status" value="1"/>
</dbReference>
<evidence type="ECO:0000256" key="3">
    <source>
        <dbReference type="SAM" id="Phobius"/>
    </source>
</evidence>
<sequence>MQSIASTNHAAAVYLVNIVVEFHIGFIVATDVKRAVVTQPSLVARRYIRHGSFWIDCLAVLPIIPELVATSVHTDTTAYKAIQQFVSTSLLHTLHLLVALAVLVNLMGCIWWFIAELEGLEDSWVAATCIEDSEYFADLPVTLKGKIVLSLAGEALRCSSMFHTLDDKMRVQLAGTAVPVRLVAGHNLFEEGDPADSFFELQEGEVEMRRGLRHLATLHGPALVGQTAVFSHLVPDCCQRLHTVRAVTNCTLWEFRGTQVAKLVRHSPELLPPLCENYLQFQSALRRRMEARGQQVSDTVRRIEAEVRKLMQQPEAAAVAELGSTAGSSPPRDDSAQQERQGPGQQQQQRQGSPPPELAAASSAGSSPAALTVATTTRARGRQKAAVQNPEGPRRSRRTTSVQTEHLARRDELNEAEPGAGVQATAGKPRSSALPAILGTKRRRKSDEAPQCRVPGCDGELPSPFHTKYRICPRHYKVPSIHMEGLAWRFCQQCAKFHPLEAFVGDRRSCTKSLSSHNTRRRRSGAQRKGAAGSGSADGSASGSAGGDGAGGASGSAGGDGAGGAAGTGAQQPQQQQPQQQPQQQRPQPQQHPHAALLEGMEEMLLDSLEVSLLDMPVVTLQPGPWAAALPTEELLDVADDLGLFLDYPQPQGEAEQAAAVALAAQQAHPSGSVGLAPPTASLHSHAAVASAAWQSSSASDAARPSARTPHGGGTSVPHLQGVPPEAALCVSAVLNAAQAAGMPAPPAGQQQTQQPQQGRTVDGAPFGCSGSAERAAAPELYHAPDRLLRISVKMFGCLPEHLAPDVLEELRGMLGVRQLFAEGMLRPGCTFLTVGLRLEAGEAEELLREPGHSGGSEPATLVLVGCSLWGHDGSSGLVLCRQQGRHLPVEVWGSSSGSGRGCSGGMAVSVVGLCPGVAELEVQRGSVLGSSKPLLLLPAAAAAAAAEVEQLVVGAAGGGAAAVAAADALLRDVGAAVAWVDHQQRPLQTLEGNEYGARVVGAGADDGSGGTAAQRGEPGHSSGSGSGSDSDHSDGFRGRLQPLRRAALLPAAHIAQVAQHASAYSGRRGWAALARLLDGAAALAQPTRRHSAEHAAAAAPSAETRLEVAQQRREEEGRTDAGGAGQAVAARQLRVPGRLCDKEKLAAQAARPHAFGWQAGAALLTAAVAAATLAFVFW</sequence>
<feature type="compositionally biased region" description="Low complexity" evidence="2">
    <location>
        <begin position="530"/>
        <end position="543"/>
    </location>
</feature>
<dbReference type="GO" id="GO:0003677">
    <property type="term" value="F:DNA binding"/>
    <property type="evidence" value="ECO:0007669"/>
    <property type="project" value="InterPro"/>
</dbReference>
<dbReference type="InterPro" id="IPR050866">
    <property type="entry name" value="CNG_cation_channel"/>
</dbReference>
<dbReference type="InterPro" id="IPR018490">
    <property type="entry name" value="cNMP-bd_dom_sf"/>
</dbReference>
<dbReference type="GO" id="GO:0044877">
    <property type="term" value="F:protein-containing complex binding"/>
    <property type="evidence" value="ECO:0007669"/>
    <property type="project" value="TreeGrafter"/>
</dbReference>
<feature type="compositionally biased region" description="Low complexity" evidence="2">
    <location>
        <begin position="568"/>
        <end position="591"/>
    </location>
</feature>
<keyword evidence="1" id="KW-0406">Ion transport</keyword>
<evidence type="ECO:0000313" key="7">
    <source>
        <dbReference type="Proteomes" id="UP000239649"/>
    </source>
</evidence>
<evidence type="ECO:0000259" key="5">
    <source>
        <dbReference type="PROSITE" id="PS51141"/>
    </source>
</evidence>
<feature type="domain" description="SBP-type" evidence="5">
    <location>
        <begin position="449"/>
        <end position="524"/>
    </location>
</feature>
<feature type="compositionally biased region" description="Low complexity" evidence="2">
    <location>
        <begin position="1095"/>
        <end position="1104"/>
    </location>
</feature>
<proteinExistence type="predicted"/>
<dbReference type="PANTHER" id="PTHR45638:SF11">
    <property type="entry name" value="CYCLIC NUCLEOTIDE-GATED CATION CHANNEL SUBUNIT A"/>
    <property type="match status" value="1"/>
</dbReference>
<organism evidence="6 7">
    <name type="scientific">Micractinium conductrix</name>
    <dbReference type="NCBI Taxonomy" id="554055"/>
    <lineage>
        <taxon>Eukaryota</taxon>
        <taxon>Viridiplantae</taxon>
        <taxon>Chlorophyta</taxon>
        <taxon>core chlorophytes</taxon>
        <taxon>Trebouxiophyceae</taxon>
        <taxon>Chlorellales</taxon>
        <taxon>Chlorellaceae</taxon>
        <taxon>Chlorella clade</taxon>
        <taxon>Micractinium</taxon>
    </lineage>
</organism>
<feature type="region of interest" description="Disordered" evidence="2">
    <location>
        <begin position="1088"/>
        <end position="1128"/>
    </location>
</feature>
<dbReference type="SUPFAM" id="SSF103612">
    <property type="entry name" value="SBT domain"/>
    <property type="match status" value="1"/>
</dbReference>
<feature type="domain" description="Cyclic nucleotide-binding" evidence="4">
    <location>
        <begin position="161"/>
        <end position="281"/>
    </location>
</feature>
<dbReference type="Proteomes" id="UP000239649">
    <property type="component" value="Unassembled WGS sequence"/>
</dbReference>
<evidence type="ECO:0000256" key="2">
    <source>
        <dbReference type="SAM" id="MobiDB-lite"/>
    </source>
</evidence>
<dbReference type="EMBL" id="LHPF02000006">
    <property type="protein sequence ID" value="PSC73713.1"/>
    <property type="molecule type" value="Genomic_DNA"/>
</dbReference>
<dbReference type="GO" id="GO:0005634">
    <property type="term" value="C:nucleus"/>
    <property type="evidence" value="ECO:0007669"/>
    <property type="project" value="InterPro"/>
</dbReference>
<dbReference type="InterPro" id="IPR004333">
    <property type="entry name" value="SBP_dom"/>
</dbReference>
<feature type="transmembrane region" description="Helical" evidence="3">
    <location>
        <begin position="12"/>
        <end position="32"/>
    </location>
</feature>
<dbReference type="InterPro" id="IPR036893">
    <property type="entry name" value="SBP_sf"/>
</dbReference>
<feature type="region of interest" description="Disordered" evidence="2">
    <location>
        <begin position="742"/>
        <end position="770"/>
    </location>
</feature>
<dbReference type="CDD" id="cd00038">
    <property type="entry name" value="CAP_ED"/>
    <property type="match status" value="1"/>
</dbReference>
<dbReference type="GO" id="GO:0005221">
    <property type="term" value="F:intracellularly cyclic nucleotide-activated monoatomic cation channel activity"/>
    <property type="evidence" value="ECO:0007669"/>
    <property type="project" value="InterPro"/>
</dbReference>
<keyword evidence="1" id="KW-1071">Ligand-gated ion channel</keyword>
<gene>
    <name evidence="6" type="ORF">C2E20_3140</name>
</gene>
<reference evidence="6 7" key="1">
    <citation type="journal article" date="2018" name="Plant J.">
        <title>Genome sequences of Chlorella sorokiniana UTEX 1602 and Micractinium conductrix SAG 241.80: implications to maltose excretion by a green alga.</title>
        <authorList>
            <person name="Arriola M.B."/>
            <person name="Velmurugan N."/>
            <person name="Zhang Y."/>
            <person name="Plunkett M.H."/>
            <person name="Hondzo H."/>
            <person name="Barney B.M."/>
        </authorList>
    </citation>
    <scope>NUCLEOTIDE SEQUENCE [LARGE SCALE GENOMIC DNA]</scope>
    <source>
        <strain evidence="6 7">SAG 241.80</strain>
    </source>
</reference>
<keyword evidence="3" id="KW-0472">Membrane</keyword>
<accession>A0A2P6VHY7</accession>
<dbReference type="Pfam" id="PF00027">
    <property type="entry name" value="cNMP_binding"/>
    <property type="match status" value="1"/>
</dbReference>
<keyword evidence="1" id="KW-0407">Ion channel</keyword>